<evidence type="ECO:0000259" key="2">
    <source>
        <dbReference type="PROSITE" id="PS50234"/>
    </source>
</evidence>
<dbReference type="SUPFAM" id="SSF53300">
    <property type="entry name" value="vWA-like"/>
    <property type="match status" value="1"/>
</dbReference>
<dbReference type="OrthoDB" id="9775079at2"/>
<dbReference type="Proteomes" id="UP000198755">
    <property type="component" value="Unassembled WGS sequence"/>
</dbReference>
<dbReference type="RefSeq" id="WP_091684853.1">
    <property type="nucleotide sequence ID" value="NZ_FOSN01000014.1"/>
</dbReference>
<feature type="region of interest" description="Disordered" evidence="1">
    <location>
        <begin position="264"/>
        <end position="296"/>
    </location>
</feature>
<evidence type="ECO:0000256" key="1">
    <source>
        <dbReference type="SAM" id="MobiDB-lite"/>
    </source>
</evidence>
<dbReference type="Gene3D" id="1.10.8.80">
    <property type="entry name" value="Magnesium chelatase subunit I, C-Terminal domain"/>
    <property type="match status" value="1"/>
</dbReference>
<dbReference type="Gene3D" id="3.40.50.410">
    <property type="entry name" value="von Willebrand factor, type A domain"/>
    <property type="match status" value="1"/>
</dbReference>
<dbReference type="NCBIfam" id="NF009943">
    <property type="entry name" value="PRK13406.1"/>
    <property type="match status" value="1"/>
</dbReference>
<feature type="domain" description="VWFA" evidence="2">
    <location>
        <begin position="419"/>
        <end position="599"/>
    </location>
</feature>
<dbReference type="AlphaFoldDB" id="A0A1I4BAU6"/>
<dbReference type="PANTHER" id="PTHR43473:SF2">
    <property type="entry name" value="MAGNESIUM-CHELATASE SUBUNIT CHLD, CHLOROPLASTIC"/>
    <property type="match status" value="1"/>
</dbReference>
<protein>
    <submittedName>
        <fullName evidence="3">Magnesium chelatase subunit D</fullName>
    </submittedName>
</protein>
<evidence type="ECO:0000313" key="4">
    <source>
        <dbReference type="Proteomes" id="UP000198755"/>
    </source>
</evidence>
<dbReference type="InterPro" id="IPR027417">
    <property type="entry name" value="P-loop_NTPase"/>
</dbReference>
<dbReference type="InterPro" id="IPR041628">
    <property type="entry name" value="ChlI/MoxR_AAA_lid"/>
</dbReference>
<name>A0A1I4BAU6_9HYPH</name>
<keyword evidence="4" id="KW-1185">Reference proteome</keyword>
<dbReference type="InterPro" id="IPR036465">
    <property type="entry name" value="vWFA_dom_sf"/>
</dbReference>
<accession>A0A1I4BAU6</accession>
<dbReference type="InterPro" id="IPR002035">
    <property type="entry name" value="VWF_A"/>
</dbReference>
<dbReference type="STRING" id="1612308.SAMN05444581_11413"/>
<dbReference type="SUPFAM" id="SSF52540">
    <property type="entry name" value="P-loop containing nucleoside triphosphate hydrolases"/>
    <property type="match status" value="1"/>
</dbReference>
<reference evidence="3 4" key="1">
    <citation type="submission" date="2016-10" db="EMBL/GenBank/DDBJ databases">
        <authorList>
            <person name="de Groot N.N."/>
        </authorList>
    </citation>
    <scope>NUCLEOTIDE SEQUENCE [LARGE SCALE GENOMIC DNA]</scope>
    <source>
        <strain evidence="3 4">NE2</strain>
    </source>
</reference>
<proteinExistence type="predicted"/>
<dbReference type="EMBL" id="FOSN01000014">
    <property type="protein sequence ID" value="SFK65932.1"/>
    <property type="molecule type" value="Genomic_DNA"/>
</dbReference>
<dbReference type="PROSITE" id="PS50234">
    <property type="entry name" value="VWFA"/>
    <property type="match status" value="1"/>
</dbReference>
<sequence>MNEPQDGIACSACWDDALLAAALFAVDPAGAAGIVLRCRAGPARDLWLQALRGLLPDPTPLRRIPINIADSRLLGGLDLTASLRAGKPVADRGVLVESNGGVVYLSMTERMSAAVAGRIANVLDTGIVAMERDGLTLRSDVRLGIVALDEGIEENERCPDALSDRLAFLVDLSGDLTVASGPPAYDACAVAAARRLLPKVALGDEALHALCVGASALGVASLRAPLLAVRAARASAALRGRNEVVEEDVVVAARLVLAPRAMALPSSEREAPDASPPEAPQAEESEGAKQESFQDDDREIHADASLDEIVLEAAAAAIPAGLLTQLQLAGEAAIRTKATGKSGALKGSGLRGRPAGARCGKPGGAVRLNLVETLRAAAPWQKMRRMDGGREIETTTARRIIIRPEDFRVTRYKQRTETLTIFAVDASGSSALNRLAEAKGAVELLLADCYVRRDQVAVLAFRGAGPTLLLAPTRSLARAKRSLAGLPGGGGTPLAGGIDAALKLAEDARRKGQTPIIVLLTDGAANIARDGRPGRAKAQDDALGSARFARSRGFTMLLVDTAPRPQPFAQRLAADMKARYLALPSADPVVLSGAVRSAAAR</sequence>
<dbReference type="Pfam" id="PF13519">
    <property type="entry name" value="VWA_2"/>
    <property type="match status" value="1"/>
</dbReference>
<dbReference type="SMART" id="SM00327">
    <property type="entry name" value="VWA"/>
    <property type="match status" value="1"/>
</dbReference>
<organism evidence="3 4">
    <name type="scientific">Methylocapsa palsarum</name>
    <dbReference type="NCBI Taxonomy" id="1612308"/>
    <lineage>
        <taxon>Bacteria</taxon>
        <taxon>Pseudomonadati</taxon>
        <taxon>Pseudomonadota</taxon>
        <taxon>Alphaproteobacteria</taxon>
        <taxon>Hyphomicrobiales</taxon>
        <taxon>Beijerinckiaceae</taxon>
        <taxon>Methylocapsa</taxon>
    </lineage>
</organism>
<dbReference type="Pfam" id="PF17863">
    <property type="entry name" value="AAA_lid_2"/>
    <property type="match status" value="1"/>
</dbReference>
<evidence type="ECO:0000313" key="3">
    <source>
        <dbReference type="EMBL" id="SFK65932.1"/>
    </source>
</evidence>
<dbReference type="Gene3D" id="3.40.50.300">
    <property type="entry name" value="P-loop containing nucleotide triphosphate hydrolases"/>
    <property type="match status" value="1"/>
</dbReference>
<gene>
    <name evidence="3" type="ORF">SAMN05444581_11413</name>
</gene>
<dbReference type="PANTHER" id="PTHR43473">
    <property type="entry name" value="MAGNESIUM-CHELATASE SUBUNIT CHLD, CHLOROPLASTIC"/>
    <property type="match status" value="1"/>
</dbReference>